<name>A0AAV3YLP0_9GAST</name>
<evidence type="ECO:0000256" key="1">
    <source>
        <dbReference type="SAM" id="MobiDB-lite"/>
    </source>
</evidence>
<sequence>MKIQCVSGFLVLNVLMTYFRAGEGHGYLMDPPARSSMWRENFQTPPNYNDNQLNCGGYYNQWSRNRGKCGICGDAFQQPQPRDNESGGKYGLGIISRTYTQGQEVTFKVMITANHFGWFEFRLCPDGSPTTPVTEACLNKYLLQLADGSGTRFNLGSARHAVSVRLRLPADVTCAQCVVQWKWHAGNNYGVNPDLSSCMGCGPQEEFYGCADISITGNGNSPTQTFPNAPVTNPATFAPVNFQTFPTVPNVQARTTRGPSTPKPTVSIVKPGSSGGFMPITLPNSASQTASTGRPKSSTLPSGFVALSPVPSNSFGVGTPSITKLPFITTDSTSRPTPILIGRTTQKPATPSATVFRTTRRQTPRPTVMPVSFQPITPHPTAPFTRGPQTTTAKTTVYRPPITLAPFVPISTVRGPLVPLTIKNPPASTQSSPTPRPPLITFYRPSSTTTVFPSVRTRAPPSSTIKPIIFTLGSTTPKPTTSSTSSTTTTVQQPVPINGGTMPQRLQGKTCYGINSWAGNAQLDQWCHAQCNTMGGTCPPEFCECV</sequence>
<evidence type="ECO:0000256" key="2">
    <source>
        <dbReference type="SAM" id="SignalP"/>
    </source>
</evidence>
<organism evidence="4 5">
    <name type="scientific">Plakobranchus ocellatus</name>
    <dbReference type="NCBI Taxonomy" id="259542"/>
    <lineage>
        <taxon>Eukaryota</taxon>
        <taxon>Metazoa</taxon>
        <taxon>Spiralia</taxon>
        <taxon>Lophotrochozoa</taxon>
        <taxon>Mollusca</taxon>
        <taxon>Gastropoda</taxon>
        <taxon>Heterobranchia</taxon>
        <taxon>Euthyneura</taxon>
        <taxon>Panpulmonata</taxon>
        <taxon>Sacoglossa</taxon>
        <taxon>Placobranchoidea</taxon>
        <taxon>Plakobranchidae</taxon>
        <taxon>Plakobranchus</taxon>
    </lineage>
</organism>
<evidence type="ECO:0000313" key="4">
    <source>
        <dbReference type="EMBL" id="GFN82958.1"/>
    </source>
</evidence>
<accession>A0AAV3YLP0</accession>
<feature type="chain" id="PRO_5044022425" description="Chitin-binding type-4 domain-containing protein" evidence="2">
    <location>
        <begin position="25"/>
        <end position="546"/>
    </location>
</feature>
<keyword evidence="5" id="KW-1185">Reference proteome</keyword>
<keyword evidence="2" id="KW-0732">Signal</keyword>
<reference evidence="4 5" key="1">
    <citation type="journal article" date="2021" name="Elife">
        <title>Chloroplast acquisition without the gene transfer in kleptoplastic sea slugs, Plakobranchus ocellatus.</title>
        <authorList>
            <person name="Maeda T."/>
            <person name="Takahashi S."/>
            <person name="Yoshida T."/>
            <person name="Shimamura S."/>
            <person name="Takaki Y."/>
            <person name="Nagai Y."/>
            <person name="Toyoda A."/>
            <person name="Suzuki Y."/>
            <person name="Arimoto A."/>
            <person name="Ishii H."/>
            <person name="Satoh N."/>
            <person name="Nishiyama T."/>
            <person name="Hasebe M."/>
            <person name="Maruyama T."/>
            <person name="Minagawa J."/>
            <person name="Obokata J."/>
            <person name="Shigenobu S."/>
        </authorList>
    </citation>
    <scope>NUCLEOTIDE SEQUENCE [LARGE SCALE GENOMIC DNA]</scope>
</reference>
<feature type="region of interest" description="Disordered" evidence="1">
    <location>
        <begin position="469"/>
        <end position="502"/>
    </location>
</feature>
<feature type="compositionally biased region" description="Polar residues" evidence="1">
    <location>
        <begin position="343"/>
        <end position="353"/>
    </location>
</feature>
<feature type="compositionally biased region" description="Low complexity" evidence="1">
    <location>
        <begin position="474"/>
        <end position="490"/>
    </location>
</feature>
<dbReference type="Gene3D" id="2.70.50.70">
    <property type="match status" value="1"/>
</dbReference>
<proteinExistence type="predicted"/>
<dbReference type="InterPro" id="IPR004302">
    <property type="entry name" value="Cellulose/chitin-bd_N"/>
</dbReference>
<feature type="region of interest" description="Disordered" evidence="1">
    <location>
        <begin position="328"/>
        <end position="392"/>
    </location>
</feature>
<feature type="signal peptide" evidence="2">
    <location>
        <begin position="1"/>
        <end position="24"/>
    </location>
</feature>
<comment type="caution">
    <text evidence="4">The sequence shown here is derived from an EMBL/GenBank/DDBJ whole genome shotgun (WGS) entry which is preliminary data.</text>
</comment>
<gene>
    <name evidence="4" type="ORF">PoB_000946400</name>
</gene>
<evidence type="ECO:0000259" key="3">
    <source>
        <dbReference type="Pfam" id="PF03067"/>
    </source>
</evidence>
<evidence type="ECO:0000313" key="5">
    <source>
        <dbReference type="Proteomes" id="UP000735302"/>
    </source>
</evidence>
<dbReference type="EMBL" id="BLXT01001064">
    <property type="protein sequence ID" value="GFN82958.1"/>
    <property type="molecule type" value="Genomic_DNA"/>
</dbReference>
<feature type="domain" description="Chitin-binding type-4" evidence="3">
    <location>
        <begin position="25"/>
        <end position="213"/>
    </location>
</feature>
<dbReference type="Proteomes" id="UP000735302">
    <property type="component" value="Unassembled WGS sequence"/>
</dbReference>
<protein>
    <recommendedName>
        <fullName evidence="3">Chitin-binding type-4 domain-containing protein</fullName>
    </recommendedName>
</protein>
<dbReference type="AlphaFoldDB" id="A0AAV3YLP0"/>
<dbReference type="Pfam" id="PF03067">
    <property type="entry name" value="LPMO_10"/>
    <property type="match status" value="1"/>
</dbReference>